<dbReference type="InterPro" id="IPR003395">
    <property type="entry name" value="RecF/RecN/SMC_N"/>
</dbReference>
<dbReference type="GO" id="GO:0016887">
    <property type="term" value="F:ATP hydrolysis activity"/>
    <property type="evidence" value="ECO:0007669"/>
    <property type="project" value="InterPro"/>
</dbReference>
<evidence type="ECO:0000259" key="12">
    <source>
        <dbReference type="Pfam" id="PF02463"/>
    </source>
</evidence>
<name>A0A2G4SMX9_RHIZD</name>
<evidence type="ECO:0000256" key="2">
    <source>
        <dbReference type="ARBA" id="ARBA00004286"/>
    </source>
</evidence>
<dbReference type="SUPFAM" id="SSF52540">
    <property type="entry name" value="P-loop containing nucleoside triphosphate hydrolases"/>
    <property type="match status" value="2"/>
</dbReference>
<evidence type="ECO:0000256" key="11">
    <source>
        <dbReference type="SAM" id="MobiDB-lite"/>
    </source>
</evidence>
<protein>
    <recommendedName>
        <fullName evidence="4">Structural maintenance of chromosomes protein 5</fullName>
    </recommendedName>
</protein>
<reference evidence="13 14" key="1">
    <citation type="journal article" date="2016" name="Proc. Natl. Acad. Sci. U.S.A.">
        <title>Lipid metabolic changes in an early divergent fungus govern the establishment of a mutualistic symbiosis with endobacteria.</title>
        <authorList>
            <person name="Lastovetsky O.A."/>
            <person name="Gaspar M.L."/>
            <person name="Mondo S.J."/>
            <person name="LaButti K.M."/>
            <person name="Sandor L."/>
            <person name="Grigoriev I.V."/>
            <person name="Henry S.A."/>
            <person name="Pawlowska T.E."/>
        </authorList>
    </citation>
    <scope>NUCLEOTIDE SEQUENCE [LARGE SCALE GENOMIC DNA]</scope>
    <source>
        <strain evidence="13 14">ATCC 52813</strain>
    </source>
</reference>
<keyword evidence="14" id="KW-1185">Reference proteome</keyword>
<evidence type="ECO:0000256" key="3">
    <source>
        <dbReference type="ARBA" id="ARBA00010171"/>
    </source>
</evidence>
<dbReference type="GO" id="GO:0003697">
    <property type="term" value="F:single-stranded DNA binding"/>
    <property type="evidence" value="ECO:0007669"/>
    <property type="project" value="TreeGrafter"/>
</dbReference>
<gene>
    <name evidence="13" type="ORF">RHIMIDRAFT_315172</name>
</gene>
<feature type="compositionally biased region" description="Acidic residues" evidence="11">
    <location>
        <begin position="31"/>
        <end position="42"/>
    </location>
</feature>
<feature type="coiled-coil region" evidence="10">
    <location>
        <begin position="380"/>
        <end position="475"/>
    </location>
</feature>
<keyword evidence="6" id="KW-0547">Nucleotide-binding</keyword>
<feature type="coiled-coil region" evidence="10">
    <location>
        <begin position="257"/>
        <end position="351"/>
    </location>
</feature>
<evidence type="ECO:0000256" key="6">
    <source>
        <dbReference type="ARBA" id="ARBA00022741"/>
    </source>
</evidence>
<dbReference type="GeneID" id="35445969"/>
<evidence type="ECO:0000256" key="7">
    <source>
        <dbReference type="ARBA" id="ARBA00022840"/>
    </source>
</evidence>
<organism evidence="13 14">
    <name type="scientific">Rhizopus microsporus ATCC 52813</name>
    <dbReference type="NCBI Taxonomy" id="1340429"/>
    <lineage>
        <taxon>Eukaryota</taxon>
        <taxon>Fungi</taxon>
        <taxon>Fungi incertae sedis</taxon>
        <taxon>Mucoromycota</taxon>
        <taxon>Mucoromycotina</taxon>
        <taxon>Mucoromycetes</taxon>
        <taxon>Mucorales</taxon>
        <taxon>Mucorineae</taxon>
        <taxon>Rhizopodaceae</taxon>
        <taxon>Rhizopus</taxon>
    </lineage>
</organism>
<dbReference type="Gene3D" id="3.40.50.300">
    <property type="entry name" value="P-loop containing nucleotide triphosphate hydrolases"/>
    <property type="match status" value="2"/>
</dbReference>
<dbReference type="InterPro" id="IPR027417">
    <property type="entry name" value="P-loop_NTPase"/>
</dbReference>
<evidence type="ECO:0000256" key="10">
    <source>
        <dbReference type="SAM" id="Coils"/>
    </source>
</evidence>
<feature type="coiled-coil region" evidence="10">
    <location>
        <begin position="678"/>
        <end position="757"/>
    </location>
</feature>
<evidence type="ECO:0000313" key="14">
    <source>
        <dbReference type="Proteomes" id="UP000242254"/>
    </source>
</evidence>
<evidence type="ECO:0000256" key="1">
    <source>
        <dbReference type="ARBA" id="ARBA00004123"/>
    </source>
</evidence>
<keyword evidence="9" id="KW-0539">Nucleus</keyword>
<dbReference type="STRING" id="1340429.A0A2G4SMX9"/>
<dbReference type="RefSeq" id="XP_023463846.1">
    <property type="nucleotide sequence ID" value="XM_023614980.1"/>
</dbReference>
<proteinExistence type="inferred from homology"/>
<dbReference type="GO" id="GO:0000724">
    <property type="term" value="P:double-strand break repair via homologous recombination"/>
    <property type="evidence" value="ECO:0007669"/>
    <property type="project" value="TreeGrafter"/>
</dbReference>
<dbReference type="AlphaFoldDB" id="A0A2G4SMX9"/>
<dbReference type="GO" id="GO:0005634">
    <property type="term" value="C:nucleus"/>
    <property type="evidence" value="ECO:0007669"/>
    <property type="project" value="UniProtKB-SubCell"/>
</dbReference>
<evidence type="ECO:0000256" key="5">
    <source>
        <dbReference type="ARBA" id="ARBA00022454"/>
    </source>
</evidence>
<dbReference type="Gene3D" id="1.20.58.60">
    <property type="match status" value="1"/>
</dbReference>
<dbReference type="Pfam" id="PF02463">
    <property type="entry name" value="SMC_N"/>
    <property type="match status" value="1"/>
</dbReference>
<dbReference type="PANTHER" id="PTHR45916:SF1">
    <property type="entry name" value="STRUCTURAL MAINTENANCE OF CHROMOSOMES PROTEIN 5"/>
    <property type="match status" value="1"/>
</dbReference>
<accession>A0A2G4SMX9</accession>
<dbReference type="Proteomes" id="UP000242254">
    <property type="component" value="Unassembled WGS sequence"/>
</dbReference>
<dbReference type="GO" id="GO:0030915">
    <property type="term" value="C:Smc5-Smc6 complex"/>
    <property type="evidence" value="ECO:0007669"/>
    <property type="project" value="TreeGrafter"/>
</dbReference>
<dbReference type="PANTHER" id="PTHR45916">
    <property type="entry name" value="STRUCTURAL MAINTENANCE OF CHROMOSOMES PROTEIN 5"/>
    <property type="match status" value="1"/>
</dbReference>
<keyword evidence="8 10" id="KW-0175">Coiled coil</keyword>
<dbReference type="EMBL" id="KZ303856">
    <property type="protein sequence ID" value="PHZ10138.1"/>
    <property type="molecule type" value="Genomic_DNA"/>
</dbReference>
<evidence type="ECO:0000256" key="9">
    <source>
        <dbReference type="ARBA" id="ARBA00023242"/>
    </source>
</evidence>
<evidence type="ECO:0000256" key="4">
    <source>
        <dbReference type="ARBA" id="ARBA00018687"/>
    </source>
</evidence>
<feature type="region of interest" description="Disordered" evidence="11">
    <location>
        <begin position="1"/>
        <end position="48"/>
    </location>
</feature>
<dbReference type="GO" id="GO:0005524">
    <property type="term" value="F:ATP binding"/>
    <property type="evidence" value="ECO:0007669"/>
    <property type="project" value="UniProtKB-KW"/>
</dbReference>
<evidence type="ECO:0000256" key="8">
    <source>
        <dbReference type="ARBA" id="ARBA00023054"/>
    </source>
</evidence>
<comment type="similarity">
    <text evidence="3">Belongs to the SMC family. SMC5 subfamily.</text>
</comment>
<comment type="subcellular location">
    <subcellularLocation>
        <location evidence="2">Chromosome</location>
    </subcellularLocation>
    <subcellularLocation>
        <location evidence="1">Nucleus</location>
    </subcellularLocation>
</comment>
<keyword evidence="13" id="KW-0378">Hydrolase</keyword>
<evidence type="ECO:0000313" key="13">
    <source>
        <dbReference type="EMBL" id="PHZ10138.1"/>
    </source>
</evidence>
<sequence length="1118" mass="130080">MVAGSTKRHQDQEEEEEEECASTKRQRLDDDSSPSEEDDLEEILTTNTTPSLIEHNDIALPIDEEDGFVEGSIVKITLTNFVTYDYCEVFPDPQMNMIIGPNGTGKSTIVCAIALGLGGTPALLGRAKNIQEFVKTGQDEATISIELKKVNDRNIVIQRSFKKSSNSTVWKVNGKSTTYKEVLNIVHSLNIQVDNLCQFLPQDRVAEFAELTPPQLLEKTQEAVGEKQLYEMQQKLIDLRKKQKALQHMLKSDIDHLATLNARNEDLRRDVDRMKQKQKILNEVELLKAQEPLIKYSEVNKQLEELKRQVEEQKATVRKVNAEYAPLQELLKEHENELKKIIAKNADEAKDCNGYAQELKDLLVKIKTIKDGIDARKADIKAIEKRIPEKEQKVRSMTNRINELEETLKEPPSNDTSEIEANITSINREISEQRDKSDEVQSEARELAIKKRQENRQIENKNQRLNDMKNTLNIRLQHLQQYHPDTFKAYNWLKEHRQEFKGRVYNPILLELNLKDSRYASHIERILGGFRSNMLRTIVFENEEDYIKFTRFAADEQKWRITAALPEELSDDLLNKPTTTEELREKFKFEHYMVDLIQAPKYLLKYICLETKMNMIPVSLKPTDERHIANSGIFQKFTAAQSYYNVRPNRYRHGTYQTEVNHLPPARVLNDSVDNEERRNLIESIRTHQANMQQCEQDLKELNKKKDTIDQAIRELEFKKSDLQSQKRDIHIAAQQYEARKRRLRQLVEERDQLKNEPEEDRVKMDRCKEVIQELIEEEAGYLSNYTNIAEKMVEAYRACSRCKLESIEATAKYDALKSYIRNQASALEEAQKTLSSYKREHDVLANRVKTLMGAVRTAGKELPDELREEFTAIVKHWKENGPTYTVEELGLKIREKEGEASAIRFANPDAMRHYEERMKKINQLQRTIDVRKRDLEEIDTKITELREQWEPRIDGLIKRISEKFSEAFQRIGCAGEVGIDKQEDFDKWGVQIRVKFRNTEKLQILTGQRQSGGERSVSTILYLMSLQSLAKTPFRVVDEINQGMDPRNERLIHQQIVEGASRSGTSQYFLITPKLLPDLYYNEQMRVLCIYNGEWVPSKISPLEKYLAHARAHPEVV</sequence>
<keyword evidence="7" id="KW-0067">ATP-binding</keyword>
<keyword evidence="5" id="KW-0158">Chromosome</keyword>
<feature type="domain" description="RecF/RecN/SMC N-terminal" evidence="12">
    <location>
        <begin position="73"/>
        <end position="1073"/>
    </location>
</feature>
<feature type="coiled-coil region" evidence="10">
    <location>
        <begin position="821"/>
        <end position="848"/>
    </location>
</feature>
<dbReference type="FunFam" id="3.40.50.300:FF:001301">
    <property type="entry name" value="Structural maintenance of chromosomes 5"/>
    <property type="match status" value="1"/>
</dbReference>
<feature type="coiled-coil region" evidence="10">
    <location>
        <begin position="922"/>
        <end position="949"/>
    </location>
</feature>